<name>N6VFN1_9HYPH</name>
<gene>
    <name evidence="1" type="ORF">m02_11200</name>
</gene>
<dbReference type="EMBL" id="AGWB01000036">
    <property type="protein sequence ID" value="ENN89927.1"/>
    <property type="molecule type" value="Genomic_DNA"/>
</dbReference>
<dbReference type="Proteomes" id="UP000014026">
    <property type="component" value="Unassembled WGS sequence"/>
</dbReference>
<sequence>MCKRLSYKPLSSHLKNYQHFFRRYFMNPIVAVLLLVSCTDDLNSCYSNDSMVKVYPTAQICEQDIIPSIKKLTSSGQQIFAQCTDIPINSTLQKTSLVWSVTNQGNFLLQSLHNNDNKQTDFKTRHLVISFLSFLNTYPL</sequence>
<evidence type="ECO:0000313" key="2">
    <source>
        <dbReference type="Proteomes" id="UP000014026"/>
    </source>
</evidence>
<comment type="caution">
    <text evidence="1">The sequence shown here is derived from an EMBL/GenBank/DDBJ whole genome shotgun (WGS) entry which is preliminary data.</text>
</comment>
<proteinExistence type="predicted"/>
<reference evidence="1 2" key="1">
    <citation type="journal article" date="2013" name="PLoS Genet.">
        <title>A gene transfer agent and a dynamic repertoire of secretion systems hold the keys to the explosive radiation of the emerging pathogen Bartonella.</title>
        <authorList>
            <person name="Guy L."/>
            <person name="Nystedt B."/>
            <person name="Toft C."/>
            <person name="Zaremba-Niedzwiedzka K."/>
            <person name="Berglund E.C."/>
            <person name="Granberg F."/>
            <person name="Naslund K."/>
            <person name="Eriksson A.S."/>
            <person name="Andersson S.G."/>
        </authorList>
    </citation>
    <scope>NUCLEOTIDE SEQUENCE [LARGE SCALE GENOMIC DNA]</scope>
    <source>
        <strain evidence="2">m02</strain>
    </source>
</reference>
<dbReference type="HOGENOM" id="CLU_152397_0_0_5"/>
<organism evidence="1 2">
    <name type="scientific">Bartonella bovis m02</name>
    <dbReference type="NCBI Taxonomy" id="1094492"/>
    <lineage>
        <taxon>Bacteria</taxon>
        <taxon>Pseudomonadati</taxon>
        <taxon>Pseudomonadota</taxon>
        <taxon>Alphaproteobacteria</taxon>
        <taxon>Hyphomicrobiales</taxon>
        <taxon>Bartonellaceae</taxon>
        <taxon>Bartonella</taxon>
    </lineage>
</organism>
<dbReference type="AlphaFoldDB" id="N6VFN1"/>
<dbReference type="STRING" id="1094492.m02_11200"/>
<accession>N6VFN1</accession>
<evidence type="ECO:0000313" key="1">
    <source>
        <dbReference type="EMBL" id="ENN89927.1"/>
    </source>
</evidence>
<protein>
    <submittedName>
        <fullName evidence="1">Uncharacterized protein</fullName>
    </submittedName>
</protein>